<evidence type="ECO:0000256" key="1">
    <source>
        <dbReference type="SAM" id="MobiDB-lite"/>
    </source>
</evidence>
<keyword evidence="4" id="KW-1185">Reference proteome</keyword>
<feature type="region of interest" description="Disordered" evidence="1">
    <location>
        <begin position="56"/>
        <end position="75"/>
    </location>
</feature>
<keyword evidence="2" id="KW-1133">Transmembrane helix</keyword>
<keyword evidence="2" id="KW-0472">Membrane</keyword>
<keyword evidence="2" id="KW-0812">Transmembrane</keyword>
<evidence type="ECO:0000313" key="3">
    <source>
        <dbReference type="EMBL" id="MES1930790.1"/>
    </source>
</evidence>
<sequence length="237" mass="26572">MEVFSIAWSVAMKRRHAAGEGMLEPAIMAVVLVVSVLAGLFYMAGSDTRWRDESLRAEAQEAPRPALRAQPSAPAVMRSNAPAMSAYRSQPRGFSATGSRDEQRARLAALEKTCRYWTEQNTQGQHWGLQASACGDMQRYAASIGRSTQVMIRKPGAPHAQRHQSTPGVSVVIRNCEPFGYGSIRYRRCRAAEKKRLHGKCLSLQEQMNRVRGAEYRRLKPWREAYCVADARYVVVK</sequence>
<evidence type="ECO:0000313" key="4">
    <source>
        <dbReference type="Proteomes" id="UP001460888"/>
    </source>
</evidence>
<gene>
    <name evidence="3" type="ORF">SADO_16143</name>
</gene>
<organism evidence="3 4">
    <name type="scientific">Salinisphaera dokdonensis CL-ES53</name>
    <dbReference type="NCBI Taxonomy" id="1304272"/>
    <lineage>
        <taxon>Bacteria</taxon>
        <taxon>Pseudomonadati</taxon>
        <taxon>Pseudomonadota</taxon>
        <taxon>Gammaproteobacteria</taxon>
        <taxon>Salinisphaerales</taxon>
        <taxon>Salinisphaeraceae</taxon>
        <taxon>Salinisphaera</taxon>
    </lineage>
</organism>
<reference evidence="3 4" key="1">
    <citation type="submission" date="2013-03" db="EMBL/GenBank/DDBJ databases">
        <title>Salinisphaera dokdonensis CL-ES53 Genome Sequencing.</title>
        <authorList>
            <person name="Li C."/>
            <person name="Lai Q."/>
            <person name="Shao Z."/>
        </authorList>
    </citation>
    <scope>NUCLEOTIDE SEQUENCE [LARGE SCALE GENOMIC DNA]</scope>
    <source>
        <strain evidence="3 4">CL-ES53</strain>
    </source>
</reference>
<comment type="caution">
    <text evidence="3">The sequence shown here is derived from an EMBL/GenBank/DDBJ whole genome shotgun (WGS) entry which is preliminary data.</text>
</comment>
<dbReference type="Proteomes" id="UP001460888">
    <property type="component" value="Unassembled WGS sequence"/>
</dbReference>
<feature type="transmembrane region" description="Helical" evidence="2">
    <location>
        <begin position="26"/>
        <end position="44"/>
    </location>
</feature>
<dbReference type="EMBL" id="APND01000006">
    <property type="protein sequence ID" value="MES1930790.1"/>
    <property type="molecule type" value="Genomic_DNA"/>
</dbReference>
<evidence type="ECO:0000256" key="2">
    <source>
        <dbReference type="SAM" id="Phobius"/>
    </source>
</evidence>
<accession>A0ABV2B4H7</accession>
<protein>
    <submittedName>
        <fullName evidence="3">Uncharacterized protein</fullName>
    </submittedName>
</protein>
<proteinExistence type="predicted"/>
<name>A0ABV2B4H7_9GAMM</name>